<comment type="caution">
    <text evidence="2">The sequence shown here is derived from an EMBL/GenBank/DDBJ whole genome shotgun (WGS) entry which is preliminary data.</text>
</comment>
<accession>A0ABD2YCE4</accession>
<feature type="region of interest" description="Disordered" evidence="1">
    <location>
        <begin position="114"/>
        <end position="138"/>
    </location>
</feature>
<dbReference type="AlphaFoldDB" id="A0ABD2YCE4"/>
<evidence type="ECO:0000313" key="3">
    <source>
        <dbReference type="Proteomes" id="UP001630127"/>
    </source>
</evidence>
<reference evidence="2 3" key="1">
    <citation type="submission" date="2024-11" db="EMBL/GenBank/DDBJ databases">
        <title>A near-complete genome assembly of Cinchona calisaya.</title>
        <authorList>
            <person name="Lian D.C."/>
            <person name="Zhao X.W."/>
            <person name="Wei L."/>
        </authorList>
    </citation>
    <scope>NUCLEOTIDE SEQUENCE [LARGE SCALE GENOMIC DNA]</scope>
    <source>
        <tissue evidence="2">Nenye</tissue>
    </source>
</reference>
<evidence type="ECO:0000313" key="2">
    <source>
        <dbReference type="EMBL" id="KAL3503779.1"/>
    </source>
</evidence>
<dbReference type="Proteomes" id="UP001630127">
    <property type="component" value="Unassembled WGS sequence"/>
</dbReference>
<feature type="region of interest" description="Disordered" evidence="1">
    <location>
        <begin position="307"/>
        <end position="333"/>
    </location>
</feature>
<name>A0ABD2YCE4_9GENT</name>
<feature type="region of interest" description="Disordered" evidence="1">
    <location>
        <begin position="241"/>
        <end position="264"/>
    </location>
</feature>
<protein>
    <submittedName>
        <fullName evidence="2">Uncharacterized protein</fullName>
    </submittedName>
</protein>
<gene>
    <name evidence="2" type="ORF">ACH5RR_033620</name>
</gene>
<keyword evidence="3" id="KW-1185">Reference proteome</keyword>
<dbReference type="EMBL" id="JBJUIK010000014">
    <property type="protein sequence ID" value="KAL3503779.1"/>
    <property type="molecule type" value="Genomic_DNA"/>
</dbReference>
<proteinExistence type="predicted"/>
<evidence type="ECO:0000256" key="1">
    <source>
        <dbReference type="SAM" id="MobiDB-lite"/>
    </source>
</evidence>
<feature type="region of interest" description="Disordered" evidence="1">
    <location>
        <begin position="938"/>
        <end position="1002"/>
    </location>
</feature>
<sequence length="1108" mass="117035">MFDDVPKLTLPTITHARVVPMACTRGCLRNAPEGAPGARTGCRGTAGGAYDAPQKVPPGHVRGAEAHPGVPTMRPRRHTRGCLRGAPEGAPGARTGCRGTPGRAYVAPQKVPPGHVRGAEAHPGVPTLRPRRCPRGTYGVPTIRPRRCPRGTYGVPRHTRGCLRCAPEGAPGARTGGRGTPGRAYVAPQRCPQGTYGVPRHTRGCLRCAPEGAPGARTGCTSGGAYGTPQKVPPGHVRGAHPGVPKERPGRCPRGTYGVPTIRPRRCPRGTYGVLRHTRGCLRGAPEGAPGARTGCRGTPGRAYVAPQKVPPGHVRGAEAHSGVPTMRPRRCPRGTYGVHTRGCLRNAPEGAPGARTGCTPGGAYDAPQKVPPGHVRGADGMPQQVHTGTYDETPKGAYDAFPGRFFMRSSKENYGHTPLVPSKCPITQRGTYLEPRHTRGCLRNAPECAHGARTGCRGTPGGAYEAPQKVPPGHVRGAEAHLGVPTLCPRRCPRGTYGVPRHTRGCLRCAPEGAPGARTGCLRDAPEGAPGARTGCRGTLGGAYEAPQKVPPGHVRGAEAHPGVPTLRPRRCPRGTYGVPRHTRGCLRCAPEGAPGARTGCTPGGAYGTPQKVPPGHVRGAHPGVPTMHFQGGFSCVVPRKIMGTRLWCQVNAQSLNGARTGSRGTPGGAYGMPQNVPTGHVRGAEAHPGVPTGRHRRCPRGTYGVPRHTRGCLRCAPEGAPGARTGCTPGVPTGGFSCVVPRKIMGTRLWCQVNAQSLNGARTGSRGTPGGAYGMPQNVPTGHVRGAEAHPGLPTERPRRCPRGTYGVHTRGCLRCAPEGAPGVPMECPNKCTLAPTMKHRRVPRHFQGGFSCIVPRKIMGTRLWCQVNAQSLNGARTGSRGTPGGAYGMPQNVPTRHVLGAEGMPQRVHTGTYDETPKGAEALPGRFLMHSSKGNYGHTPLVPRHTTGHTSDSPTADQRVHSGHPSAQQLTGARANPTRKQREHREFATEGAQVCSRSQASLRLQKSRVLRCGKGRDESKRQRAESQRIVAARPLCPLQYPVAYLSRLQRILPAARWELYFKAADAALPPRGLSQRHVPLGARGPYCGSVNGRRAHASLLARILT</sequence>
<feature type="region of interest" description="Disordered" evidence="1">
    <location>
        <begin position="82"/>
        <end position="101"/>
    </location>
</feature>
<organism evidence="2 3">
    <name type="scientific">Cinchona calisaya</name>
    <dbReference type="NCBI Taxonomy" id="153742"/>
    <lineage>
        <taxon>Eukaryota</taxon>
        <taxon>Viridiplantae</taxon>
        <taxon>Streptophyta</taxon>
        <taxon>Embryophyta</taxon>
        <taxon>Tracheophyta</taxon>
        <taxon>Spermatophyta</taxon>
        <taxon>Magnoliopsida</taxon>
        <taxon>eudicotyledons</taxon>
        <taxon>Gunneridae</taxon>
        <taxon>Pentapetalae</taxon>
        <taxon>asterids</taxon>
        <taxon>lamiids</taxon>
        <taxon>Gentianales</taxon>
        <taxon>Rubiaceae</taxon>
        <taxon>Cinchonoideae</taxon>
        <taxon>Cinchoneae</taxon>
        <taxon>Cinchona</taxon>
    </lineage>
</organism>
<feature type="region of interest" description="Disordered" evidence="1">
    <location>
        <begin position="555"/>
        <end position="574"/>
    </location>
</feature>